<dbReference type="HOGENOM" id="CLU_2053912_0_0_1"/>
<accession>K7LAE3</accession>
<reference evidence="1 2" key="1">
    <citation type="journal article" date="2010" name="Nature">
        <title>Genome sequence of the palaeopolyploid soybean.</title>
        <authorList>
            <person name="Schmutz J."/>
            <person name="Cannon S.B."/>
            <person name="Schlueter J."/>
            <person name="Ma J."/>
            <person name="Mitros T."/>
            <person name="Nelson W."/>
            <person name="Hyten D.L."/>
            <person name="Song Q."/>
            <person name="Thelen J.J."/>
            <person name="Cheng J."/>
            <person name="Xu D."/>
            <person name="Hellsten U."/>
            <person name="May G.D."/>
            <person name="Yu Y."/>
            <person name="Sakurai T."/>
            <person name="Umezawa T."/>
            <person name="Bhattacharyya M.K."/>
            <person name="Sandhu D."/>
            <person name="Valliyodan B."/>
            <person name="Lindquist E."/>
            <person name="Peto M."/>
            <person name="Grant D."/>
            <person name="Shu S."/>
            <person name="Goodstein D."/>
            <person name="Barry K."/>
            <person name="Futrell-Griggs M."/>
            <person name="Abernathy B."/>
            <person name="Du J."/>
            <person name="Tian Z."/>
            <person name="Zhu L."/>
            <person name="Gill N."/>
            <person name="Joshi T."/>
            <person name="Libault M."/>
            <person name="Sethuraman A."/>
            <person name="Zhang X.-C."/>
            <person name="Shinozaki K."/>
            <person name="Nguyen H.T."/>
            <person name="Wing R.A."/>
            <person name="Cregan P."/>
            <person name="Specht J."/>
            <person name="Grimwood J."/>
            <person name="Rokhsar D."/>
            <person name="Stacey G."/>
            <person name="Shoemaker R.C."/>
            <person name="Jackson S.A."/>
        </authorList>
    </citation>
    <scope>NUCLEOTIDE SEQUENCE [LARGE SCALE GENOMIC DNA]</scope>
    <source>
        <strain evidence="2">cv. Williams 82</strain>
        <tissue evidence="1">Callus</tissue>
    </source>
</reference>
<dbReference type="Gramene" id="KRH46508">
    <property type="protein sequence ID" value="KRH46508"/>
    <property type="gene ID" value="GLYMA_08G338400"/>
</dbReference>
<dbReference type="InParanoid" id="K7LAE3"/>
<proteinExistence type="predicted"/>
<reference evidence="2" key="2">
    <citation type="submission" date="2018-02" db="UniProtKB">
        <authorList>
            <consortium name="EnsemblPlants"/>
        </authorList>
    </citation>
    <scope>IDENTIFICATION</scope>
    <source>
        <strain evidence="2">Williams 82</strain>
    </source>
</reference>
<name>K7LAE3_SOYBN</name>
<evidence type="ECO:0000313" key="1">
    <source>
        <dbReference type="EMBL" id="KRH46508.1"/>
    </source>
</evidence>
<dbReference type="EMBL" id="CM000841">
    <property type="protein sequence ID" value="KRH46508.1"/>
    <property type="molecule type" value="Genomic_DNA"/>
</dbReference>
<protein>
    <submittedName>
        <fullName evidence="1 2">Uncharacterized protein</fullName>
    </submittedName>
</protein>
<dbReference type="PaxDb" id="3847-GLYMA08G44735.2"/>
<reference evidence="1" key="3">
    <citation type="submission" date="2018-07" db="EMBL/GenBank/DDBJ databases">
        <title>WGS assembly of Glycine max.</title>
        <authorList>
            <person name="Schmutz J."/>
            <person name="Cannon S."/>
            <person name="Schlueter J."/>
            <person name="Ma J."/>
            <person name="Mitros T."/>
            <person name="Nelson W."/>
            <person name="Hyten D."/>
            <person name="Song Q."/>
            <person name="Thelen J."/>
            <person name="Cheng J."/>
            <person name="Xu D."/>
            <person name="Hellsten U."/>
            <person name="May G."/>
            <person name="Yu Y."/>
            <person name="Sakurai T."/>
            <person name="Umezawa T."/>
            <person name="Bhattacharyya M."/>
            <person name="Sandhu D."/>
            <person name="Valliyodan B."/>
            <person name="Lindquist E."/>
            <person name="Peto M."/>
            <person name="Grant D."/>
            <person name="Shu S."/>
            <person name="Goodstein D."/>
            <person name="Barry K."/>
            <person name="Futrell-Griggs M."/>
            <person name="Abernathy B."/>
            <person name="Du J."/>
            <person name="Tian Z."/>
            <person name="Zhu L."/>
            <person name="Gill N."/>
            <person name="Joshi T."/>
            <person name="Libault M."/>
            <person name="Sethuraman A."/>
            <person name="Zhang X."/>
            <person name="Shinozaki K."/>
            <person name="Nguyen H."/>
            <person name="Wing R."/>
            <person name="Cregan P."/>
            <person name="Specht J."/>
            <person name="Grimwood J."/>
            <person name="Rokhsar D."/>
            <person name="Stacey G."/>
            <person name="Shoemaker R."/>
            <person name="Jackson S."/>
        </authorList>
    </citation>
    <scope>NUCLEOTIDE SEQUENCE</scope>
    <source>
        <tissue evidence="1">Callus</tissue>
    </source>
</reference>
<keyword evidence="3" id="KW-1185">Reference proteome</keyword>
<sequence length="120" mass="13947">MASFGWKIPAFLFIFAIIFKNKTIFNSFRKIVEHFQYRRRPLSFFWRPFSTHSPQPANQDPRSIMKQDPFEICTSLRLSLLVSGSAASCSISRLIHEINVNGTGRHLFILFILELIKLSN</sequence>
<evidence type="ECO:0000313" key="3">
    <source>
        <dbReference type="Proteomes" id="UP000008827"/>
    </source>
</evidence>
<dbReference type="Proteomes" id="UP000008827">
    <property type="component" value="Chromosome 8"/>
</dbReference>
<dbReference type="STRING" id="3847.K7LAE3"/>
<gene>
    <name evidence="1" type="ORF">GLYMA_08G338400</name>
</gene>
<evidence type="ECO:0000313" key="2">
    <source>
        <dbReference type="EnsemblPlants" id="KRH46508"/>
    </source>
</evidence>
<organism evidence="2">
    <name type="scientific">Glycine max</name>
    <name type="common">Soybean</name>
    <name type="synonym">Glycine hispida</name>
    <dbReference type="NCBI Taxonomy" id="3847"/>
    <lineage>
        <taxon>Eukaryota</taxon>
        <taxon>Viridiplantae</taxon>
        <taxon>Streptophyta</taxon>
        <taxon>Embryophyta</taxon>
        <taxon>Tracheophyta</taxon>
        <taxon>Spermatophyta</taxon>
        <taxon>Magnoliopsida</taxon>
        <taxon>eudicotyledons</taxon>
        <taxon>Gunneridae</taxon>
        <taxon>Pentapetalae</taxon>
        <taxon>rosids</taxon>
        <taxon>fabids</taxon>
        <taxon>Fabales</taxon>
        <taxon>Fabaceae</taxon>
        <taxon>Papilionoideae</taxon>
        <taxon>50 kb inversion clade</taxon>
        <taxon>NPAAA clade</taxon>
        <taxon>indigoferoid/millettioid clade</taxon>
        <taxon>Phaseoleae</taxon>
        <taxon>Glycine</taxon>
        <taxon>Glycine subgen. Soja</taxon>
    </lineage>
</organism>
<dbReference type="AlphaFoldDB" id="K7LAE3"/>
<dbReference type="EnsemblPlants" id="KRH46508">
    <property type="protein sequence ID" value="KRH46508"/>
    <property type="gene ID" value="GLYMA_08G338400"/>
</dbReference>